<sequence>LTDGPRDKAVHHRRWRAAKSWIAHVIDATKIGSEIHFLTSSDPNHKVNIRHASGIRDIHSSETTVELLQELNTDLSKETKIIAPEIRMLDQIVDH</sequence>
<name>E4YUU1_OIKDI</name>
<dbReference type="EMBL" id="FN655471">
    <property type="protein sequence ID" value="CBY39230.1"/>
    <property type="molecule type" value="Genomic_DNA"/>
</dbReference>
<reference evidence="1" key="1">
    <citation type="journal article" date="2010" name="Science">
        <title>Plasticity of animal genome architecture unmasked by rapid evolution of a pelagic tunicate.</title>
        <authorList>
            <person name="Denoeud F."/>
            <person name="Henriet S."/>
            <person name="Mungpakdee S."/>
            <person name="Aury J.M."/>
            <person name="Da Silva C."/>
            <person name="Brinkmann H."/>
            <person name="Mikhaleva J."/>
            <person name="Olsen L.C."/>
            <person name="Jubin C."/>
            <person name="Canestro C."/>
            <person name="Bouquet J.M."/>
            <person name="Danks G."/>
            <person name="Poulain J."/>
            <person name="Campsteijn C."/>
            <person name="Adamski M."/>
            <person name="Cross I."/>
            <person name="Yadetie F."/>
            <person name="Muffato M."/>
            <person name="Louis A."/>
            <person name="Butcher S."/>
            <person name="Tsagkogeorga G."/>
            <person name="Konrad A."/>
            <person name="Singh S."/>
            <person name="Jensen M.F."/>
            <person name="Cong E.H."/>
            <person name="Eikeseth-Otteraa H."/>
            <person name="Noel B."/>
            <person name="Anthouard V."/>
            <person name="Porcel B.M."/>
            <person name="Kachouri-Lafond R."/>
            <person name="Nishino A."/>
            <person name="Ugolini M."/>
            <person name="Chourrout P."/>
            <person name="Nishida H."/>
            <person name="Aasland R."/>
            <person name="Huzurbazar S."/>
            <person name="Westhof E."/>
            <person name="Delsuc F."/>
            <person name="Lehrach H."/>
            <person name="Reinhardt R."/>
            <person name="Weissenbach J."/>
            <person name="Roy S.W."/>
            <person name="Artiguenave F."/>
            <person name="Postlethwait J.H."/>
            <person name="Manak J.R."/>
            <person name="Thompson E.M."/>
            <person name="Jaillon O."/>
            <person name="Du Pasquier L."/>
            <person name="Boudinot P."/>
            <person name="Liberles D.A."/>
            <person name="Volff J.N."/>
            <person name="Philippe H."/>
            <person name="Lenhard B."/>
            <person name="Roest Crollius H."/>
            <person name="Wincker P."/>
            <person name="Chourrout D."/>
        </authorList>
    </citation>
    <scope>NUCLEOTIDE SEQUENCE [LARGE SCALE GENOMIC DNA]</scope>
</reference>
<accession>E4YUU1</accession>
<dbReference type="Proteomes" id="UP000011014">
    <property type="component" value="Unassembled WGS sequence"/>
</dbReference>
<protein>
    <submittedName>
        <fullName evidence="1">Uncharacterized protein</fullName>
    </submittedName>
</protein>
<evidence type="ECO:0000313" key="1">
    <source>
        <dbReference type="EMBL" id="CBY39230.1"/>
    </source>
</evidence>
<organism evidence="1">
    <name type="scientific">Oikopleura dioica</name>
    <name type="common">Tunicate</name>
    <dbReference type="NCBI Taxonomy" id="34765"/>
    <lineage>
        <taxon>Eukaryota</taxon>
        <taxon>Metazoa</taxon>
        <taxon>Chordata</taxon>
        <taxon>Tunicata</taxon>
        <taxon>Appendicularia</taxon>
        <taxon>Copelata</taxon>
        <taxon>Oikopleuridae</taxon>
        <taxon>Oikopleura</taxon>
    </lineage>
</organism>
<gene>
    <name evidence="1" type="ORF">GSOID_T00019782001</name>
</gene>
<proteinExistence type="predicted"/>
<dbReference type="AlphaFoldDB" id="E4YUU1"/>
<feature type="non-terminal residue" evidence="1">
    <location>
        <position position="1"/>
    </location>
</feature>